<dbReference type="RefSeq" id="WP_113859529.1">
    <property type="nucleotide sequence ID" value="NZ_PDCG01000001.1"/>
</dbReference>
<dbReference type="Proteomes" id="UP000252530">
    <property type="component" value="Unassembled WGS sequence"/>
</dbReference>
<feature type="domain" description="LysM" evidence="2">
    <location>
        <begin position="89"/>
        <end position="139"/>
    </location>
</feature>
<dbReference type="SMART" id="SM00257">
    <property type="entry name" value="LysM"/>
    <property type="match status" value="1"/>
</dbReference>
<dbReference type="EMBL" id="PDCG01000001">
    <property type="protein sequence ID" value="RBP98556.1"/>
    <property type="molecule type" value="Genomic_DNA"/>
</dbReference>
<dbReference type="PROSITE" id="PS51782">
    <property type="entry name" value="LYSM"/>
    <property type="match status" value="1"/>
</dbReference>
<evidence type="ECO:0000259" key="2">
    <source>
        <dbReference type="PROSITE" id="PS51782"/>
    </source>
</evidence>
<dbReference type="OrthoDB" id="5084290at2"/>
<feature type="region of interest" description="Disordered" evidence="1">
    <location>
        <begin position="21"/>
        <end position="41"/>
    </location>
</feature>
<evidence type="ECO:0000256" key="1">
    <source>
        <dbReference type="SAM" id="MobiDB-lite"/>
    </source>
</evidence>
<dbReference type="Pfam" id="PF01476">
    <property type="entry name" value="LysM"/>
    <property type="match status" value="1"/>
</dbReference>
<dbReference type="SUPFAM" id="SSF54106">
    <property type="entry name" value="LysM domain"/>
    <property type="match status" value="1"/>
</dbReference>
<sequence>MASAVVARGFAPHAVRYGNGRGRAVKPATAPSAKGAASRGKGTSCASKTTLTLRGKLVGLALVALLTWTGWSFVAPQIAQSSTGTVRVVNYTVQPGDTLWGYAAGITPDGQNVSRTVDQLMRINQLDDAALEPGQHIRVPAE</sequence>
<reference evidence="3 4" key="1">
    <citation type="submission" date="2017-10" db="EMBL/GenBank/DDBJ databases">
        <title>Bifidobacterium xylocopum sp. nov. and Bifidobacterium aemilianum sp. nov., from the carpenter bee (Xylocopa violacea) digestive tract.</title>
        <authorList>
            <person name="Alberoni D."/>
            <person name="Baffoni L."/>
            <person name="Di Gioia D."/>
            <person name="Gaggia F."/>
            <person name="Biavati B."/>
        </authorList>
    </citation>
    <scope>NUCLEOTIDE SEQUENCE [LARGE SCALE GENOMIC DNA]</scope>
    <source>
        <strain evidence="3 4">XV10</strain>
    </source>
</reference>
<protein>
    <submittedName>
        <fullName evidence="3">Peptidoglycan-binding protein LysM</fullName>
    </submittedName>
</protein>
<dbReference type="CDD" id="cd00118">
    <property type="entry name" value="LysM"/>
    <property type="match status" value="1"/>
</dbReference>
<comment type="caution">
    <text evidence="3">The sequence shown here is derived from an EMBL/GenBank/DDBJ whole genome shotgun (WGS) entry which is preliminary data.</text>
</comment>
<name>A0A366K9Z6_9BIFI</name>
<organism evidence="3 4">
    <name type="scientific">Bifidobacterium aemilianum</name>
    <dbReference type="NCBI Taxonomy" id="2493120"/>
    <lineage>
        <taxon>Bacteria</taxon>
        <taxon>Bacillati</taxon>
        <taxon>Actinomycetota</taxon>
        <taxon>Actinomycetes</taxon>
        <taxon>Bifidobacteriales</taxon>
        <taxon>Bifidobacteriaceae</taxon>
        <taxon>Bifidobacterium</taxon>
    </lineage>
</organism>
<evidence type="ECO:0000313" key="4">
    <source>
        <dbReference type="Proteomes" id="UP000252530"/>
    </source>
</evidence>
<keyword evidence="4" id="KW-1185">Reference proteome</keyword>
<dbReference type="InterPro" id="IPR018392">
    <property type="entry name" value="LysM"/>
</dbReference>
<dbReference type="Gene3D" id="3.10.350.10">
    <property type="entry name" value="LysM domain"/>
    <property type="match status" value="1"/>
</dbReference>
<dbReference type="AlphaFoldDB" id="A0A366K9Z6"/>
<evidence type="ECO:0000313" key="3">
    <source>
        <dbReference type="EMBL" id="RBP98556.1"/>
    </source>
</evidence>
<accession>A0A366K9Z6</accession>
<gene>
    <name evidence="3" type="ORF">CRD60_01510</name>
</gene>
<proteinExistence type="predicted"/>
<dbReference type="InterPro" id="IPR036779">
    <property type="entry name" value="LysM_dom_sf"/>
</dbReference>